<dbReference type="InterPro" id="IPR003838">
    <property type="entry name" value="ABC3_permease_C"/>
</dbReference>
<dbReference type="EMBL" id="CP025682">
    <property type="protein sequence ID" value="AUN95020.1"/>
    <property type="molecule type" value="Genomic_DNA"/>
</dbReference>
<protein>
    <submittedName>
        <fullName evidence="9">ABC transporter permease</fullName>
    </submittedName>
</protein>
<evidence type="ECO:0000256" key="3">
    <source>
        <dbReference type="ARBA" id="ARBA00022475"/>
    </source>
</evidence>
<sequence>MKLRVALRVFVASLARRRLATALSVLAIALGVALGLAVNIIHASALDEFGRGMRLLAGESDLQAVGPRGGFDEAAYVRLAQAPEVAEASPVLEIEARLVGREGSLRLYGIDVFRVAGTTPRLLPGSDEGTGRLAILEPHRVFLSAAARAELGLETGDALEVLSGLDRRTFTVSGGVPAAAQGEAFGVLDIAAAQDGFGRVGMLTRVDLRLTPGVSVATARERLSPSLPAGVELRTPDEGVDQAARLSRAYRVNMSMLAAIALLTGGFLVFSAQWLAVVRRRALFAFLRALGMTRGEVVRGLVLEGAAVGLVGGLIGVGLAHGFAGAAFALVGADLGAGLLSASEPQVSFRLLPASAHLALGIMVGAFGAWLPAREAVRRAPARALRAGDEVEAYRGRPRGAAAALCAALAVAACFVPPVAGLPIAGYAAVALMLASVVLVLPTVVARVAAVLSVSSGIVARLARVRLSAAPGQAVVAGAGVVASVALAVAMAVMVSSFRVSLDDWLTRVLPADVYVRASPSAQSGFLPSAAVGRVASLVQVASVIPLRYDTVRADDGGLPMTLIARPAEDGAALPLVEQVNAEGPAAWLSEAAADLLGVAPGERVTLPLAGAEHTFTVGGVWRDYARQHGAIVIELDEWRRITGDERTNDLGVLFAPGVAAEEGRAAIVDAFDGAPVELTDPASIRATSLEIFDRTFLVTWLMEAVAVAIGLFGIVTTFAALSLARAREFGVLRHLGLERRRIGSLLAIEGGVTALAGVTSGVAGGFAIAAILIYVINRQSFHWSMDPAVPWAMIAVFALGLVALAALAARLAGARAMRRDAVLAVKEDW</sequence>
<accession>A0A2I6S6X4</accession>
<keyword evidence="6 7" id="KW-0472">Membrane</keyword>
<evidence type="ECO:0000256" key="5">
    <source>
        <dbReference type="ARBA" id="ARBA00022989"/>
    </source>
</evidence>
<dbReference type="GO" id="GO:0098797">
    <property type="term" value="C:plasma membrane protein complex"/>
    <property type="evidence" value="ECO:0007669"/>
    <property type="project" value="TreeGrafter"/>
</dbReference>
<feature type="transmembrane region" description="Helical" evidence="7">
    <location>
        <begin position="426"/>
        <end position="454"/>
    </location>
</feature>
<evidence type="ECO:0000259" key="8">
    <source>
        <dbReference type="Pfam" id="PF02687"/>
    </source>
</evidence>
<feature type="transmembrane region" description="Helical" evidence="7">
    <location>
        <begin position="475"/>
        <end position="498"/>
    </location>
</feature>
<proteinExistence type="inferred from homology"/>
<dbReference type="PANTHER" id="PTHR30489:SF0">
    <property type="entry name" value="LIPOPROTEIN-RELEASING SYSTEM TRANSMEMBRANE PROTEIN LOLE"/>
    <property type="match status" value="1"/>
</dbReference>
<keyword evidence="4 7" id="KW-0812">Transmembrane</keyword>
<feature type="transmembrane region" description="Helical" evidence="7">
    <location>
        <begin position="401"/>
        <end position="420"/>
    </location>
</feature>
<keyword evidence="3" id="KW-1003">Cell membrane</keyword>
<evidence type="ECO:0000256" key="2">
    <source>
        <dbReference type="ARBA" id="ARBA00005236"/>
    </source>
</evidence>
<feature type="domain" description="ABC3 transporter permease C-terminal" evidence="8">
    <location>
        <begin position="705"/>
        <end position="820"/>
    </location>
</feature>
<dbReference type="Proteomes" id="UP000242205">
    <property type="component" value="Chromosome"/>
</dbReference>
<dbReference type="GO" id="GO:0044874">
    <property type="term" value="P:lipoprotein localization to outer membrane"/>
    <property type="evidence" value="ECO:0007669"/>
    <property type="project" value="TreeGrafter"/>
</dbReference>
<evidence type="ECO:0000256" key="6">
    <source>
        <dbReference type="ARBA" id="ARBA00023136"/>
    </source>
</evidence>
<comment type="subcellular location">
    <subcellularLocation>
        <location evidence="1">Cell membrane</location>
        <topology evidence="1">Multi-pass membrane protein</topology>
    </subcellularLocation>
</comment>
<evidence type="ECO:0000256" key="4">
    <source>
        <dbReference type="ARBA" id="ARBA00022692"/>
    </source>
</evidence>
<evidence type="ECO:0000256" key="1">
    <source>
        <dbReference type="ARBA" id="ARBA00004651"/>
    </source>
</evidence>
<feature type="transmembrane region" description="Helical" evidence="7">
    <location>
        <begin position="256"/>
        <end position="277"/>
    </location>
</feature>
<feature type="transmembrane region" description="Helical" evidence="7">
    <location>
        <begin position="351"/>
        <end position="373"/>
    </location>
</feature>
<gene>
    <name evidence="9" type="ORF">C0099_08770</name>
</gene>
<organism evidence="9 10">
    <name type="scientific">Pseudazoarcus pumilus</name>
    <dbReference type="NCBI Taxonomy" id="2067960"/>
    <lineage>
        <taxon>Bacteria</taxon>
        <taxon>Pseudomonadati</taxon>
        <taxon>Pseudomonadota</taxon>
        <taxon>Betaproteobacteria</taxon>
        <taxon>Rhodocyclales</taxon>
        <taxon>Zoogloeaceae</taxon>
        <taxon>Pseudazoarcus</taxon>
    </lineage>
</organism>
<keyword evidence="10" id="KW-1185">Reference proteome</keyword>
<feature type="transmembrane region" description="Helical" evidence="7">
    <location>
        <begin position="789"/>
        <end position="810"/>
    </location>
</feature>
<comment type="similarity">
    <text evidence="2">Belongs to the ABC-4 integral membrane protein family. LolC/E subfamily.</text>
</comment>
<dbReference type="RefSeq" id="WP_102247086.1">
    <property type="nucleotide sequence ID" value="NZ_CP025682.1"/>
</dbReference>
<keyword evidence="5 7" id="KW-1133">Transmembrane helix</keyword>
<evidence type="ECO:0000313" key="10">
    <source>
        <dbReference type="Proteomes" id="UP000242205"/>
    </source>
</evidence>
<dbReference type="OrthoDB" id="5291724at2"/>
<name>A0A2I6S6X4_9RHOO</name>
<feature type="domain" description="ABC3 transporter permease C-terminal" evidence="8">
    <location>
        <begin position="256"/>
        <end position="380"/>
    </location>
</feature>
<dbReference type="KEGG" id="atw:C0099_08770"/>
<feature type="transmembrane region" description="Helical" evidence="7">
    <location>
        <begin position="746"/>
        <end position="777"/>
    </location>
</feature>
<feature type="transmembrane region" description="Helical" evidence="7">
    <location>
        <begin position="698"/>
        <end position="725"/>
    </location>
</feature>
<dbReference type="InterPro" id="IPR051447">
    <property type="entry name" value="Lipoprotein-release_system"/>
</dbReference>
<evidence type="ECO:0000256" key="7">
    <source>
        <dbReference type="SAM" id="Phobius"/>
    </source>
</evidence>
<evidence type="ECO:0000313" key="9">
    <source>
        <dbReference type="EMBL" id="AUN95020.1"/>
    </source>
</evidence>
<dbReference type="AlphaFoldDB" id="A0A2I6S6X4"/>
<dbReference type="Pfam" id="PF02687">
    <property type="entry name" value="FtsX"/>
    <property type="match status" value="2"/>
</dbReference>
<dbReference type="PANTHER" id="PTHR30489">
    <property type="entry name" value="LIPOPROTEIN-RELEASING SYSTEM TRANSMEMBRANE PROTEIN LOLE"/>
    <property type="match status" value="1"/>
</dbReference>
<reference evidence="9 10" key="1">
    <citation type="submission" date="2018-01" db="EMBL/GenBank/DDBJ databases">
        <authorList>
            <person name="Fu G.-Y."/>
        </authorList>
    </citation>
    <scope>NUCLEOTIDE SEQUENCE [LARGE SCALE GENOMIC DNA]</scope>
    <source>
        <strain evidence="9 10">SY39</strain>
    </source>
</reference>
<feature type="transmembrane region" description="Helical" evidence="7">
    <location>
        <begin position="298"/>
        <end position="331"/>
    </location>
</feature>